<proteinExistence type="predicted"/>
<comment type="caution">
    <text evidence="1">The sequence shown here is derived from an EMBL/GenBank/DDBJ whole genome shotgun (WGS) entry which is preliminary data.</text>
</comment>
<dbReference type="AlphaFoldDB" id="A0A3D8GT07"/>
<evidence type="ECO:0000313" key="2">
    <source>
        <dbReference type="Proteomes" id="UP000257144"/>
    </source>
</evidence>
<dbReference type="EMBL" id="QNQT01000002">
    <property type="protein sequence ID" value="RDU37604.1"/>
    <property type="molecule type" value="Genomic_DNA"/>
</dbReference>
<name>A0A3D8GT07_9BACI</name>
<accession>A0A3D8GT07</accession>
<dbReference type="Proteomes" id="UP000257144">
    <property type="component" value="Unassembled WGS sequence"/>
</dbReference>
<evidence type="ECO:0000313" key="1">
    <source>
        <dbReference type="EMBL" id="RDU37604.1"/>
    </source>
</evidence>
<gene>
    <name evidence="1" type="ORF">DRW41_07115</name>
</gene>
<sequence length="95" mass="11246">MIIINGQYLSMTRLVFLLWGRCEEVVKILFFWENWPTNKVREWSFKGRIFKDEVNVSEAEADKPFAKQFGSPSFQNSGFKIRKRTLFLLSFSPFA</sequence>
<keyword evidence="2" id="KW-1185">Reference proteome</keyword>
<protein>
    <submittedName>
        <fullName evidence="1">Uncharacterized protein</fullName>
    </submittedName>
</protein>
<organism evidence="1 2">
    <name type="scientific">Neobacillus piezotolerans</name>
    <dbReference type="NCBI Taxonomy" id="2259171"/>
    <lineage>
        <taxon>Bacteria</taxon>
        <taxon>Bacillati</taxon>
        <taxon>Bacillota</taxon>
        <taxon>Bacilli</taxon>
        <taxon>Bacillales</taxon>
        <taxon>Bacillaceae</taxon>
        <taxon>Neobacillus</taxon>
    </lineage>
</organism>
<reference evidence="1 2" key="1">
    <citation type="submission" date="2018-07" db="EMBL/GenBank/DDBJ databases">
        <title>Bacillus sp. YLB-04 draft genome sequence.</title>
        <authorList>
            <person name="Yu L."/>
            <person name="Tang X."/>
        </authorList>
    </citation>
    <scope>NUCLEOTIDE SEQUENCE [LARGE SCALE GENOMIC DNA]</scope>
    <source>
        <strain evidence="1 2">YLB-04</strain>
    </source>
</reference>